<evidence type="ECO:0000313" key="3">
    <source>
        <dbReference type="EMBL" id="EMM71378.1"/>
    </source>
</evidence>
<keyword evidence="2" id="KW-1133">Transmembrane helix</keyword>
<comment type="caution">
    <text evidence="3">The sequence shown here is derived from an EMBL/GenBank/DDBJ whole genome shotgun (WGS) entry which is preliminary data.</text>
</comment>
<dbReference type="AlphaFoldDB" id="M6FF20"/>
<gene>
    <name evidence="3" type="ORF">LEP1GSC038_4159</name>
</gene>
<proteinExistence type="predicted"/>
<feature type="compositionally biased region" description="Acidic residues" evidence="1">
    <location>
        <begin position="146"/>
        <end position="165"/>
    </location>
</feature>
<name>M6FF20_9LEPT</name>
<feature type="region of interest" description="Disordered" evidence="1">
    <location>
        <begin position="145"/>
        <end position="173"/>
    </location>
</feature>
<keyword evidence="2" id="KW-0472">Membrane</keyword>
<evidence type="ECO:0000256" key="1">
    <source>
        <dbReference type="SAM" id="MobiDB-lite"/>
    </source>
</evidence>
<dbReference type="Proteomes" id="UP000012101">
    <property type="component" value="Unassembled WGS sequence"/>
</dbReference>
<evidence type="ECO:0000313" key="4">
    <source>
        <dbReference type="Proteomes" id="UP000012101"/>
    </source>
</evidence>
<feature type="region of interest" description="Disordered" evidence="1">
    <location>
        <begin position="291"/>
        <end position="310"/>
    </location>
</feature>
<evidence type="ECO:0000256" key="2">
    <source>
        <dbReference type="SAM" id="Phobius"/>
    </source>
</evidence>
<reference evidence="3 4" key="1">
    <citation type="submission" date="2013-01" db="EMBL/GenBank/DDBJ databases">
        <authorList>
            <person name="Harkins D.M."/>
            <person name="Durkin A.S."/>
            <person name="Brinkac L.M."/>
            <person name="Haft D.H."/>
            <person name="Selengut J.D."/>
            <person name="Sanka R."/>
            <person name="DePew J."/>
            <person name="Purushe J."/>
            <person name="Hospenthal D.R."/>
            <person name="Murray C.K."/>
            <person name="Pimentel G."/>
            <person name="Wasfy M."/>
            <person name="Vinetz J.M."/>
            <person name="Sutton G.G."/>
            <person name="Nierman W.C."/>
            <person name="Fouts D.E."/>
        </authorList>
    </citation>
    <scope>NUCLEOTIDE SEQUENCE [LARGE SCALE GENOMIC DNA]</scope>
    <source>
        <strain evidence="3 4">2006001855</strain>
    </source>
</reference>
<keyword evidence="2" id="KW-0812">Transmembrane</keyword>
<dbReference type="EMBL" id="AFJM02000054">
    <property type="protein sequence ID" value="EMM71378.1"/>
    <property type="molecule type" value="Genomic_DNA"/>
</dbReference>
<feature type="transmembrane region" description="Helical" evidence="2">
    <location>
        <begin position="315"/>
        <end position="338"/>
    </location>
</feature>
<protein>
    <submittedName>
        <fullName evidence="3">Uncharacterized protein</fullName>
    </submittedName>
</protein>
<organism evidence="3 4">
    <name type="scientific">Leptospira weilii str. 2006001855</name>
    <dbReference type="NCBI Taxonomy" id="996804"/>
    <lineage>
        <taxon>Bacteria</taxon>
        <taxon>Pseudomonadati</taxon>
        <taxon>Spirochaetota</taxon>
        <taxon>Spirochaetia</taxon>
        <taxon>Leptospirales</taxon>
        <taxon>Leptospiraceae</taxon>
        <taxon>Leptospira</taxon>
    </lineage>
</organism>
<accession>M6FF20</accession>
<sequence length="361" mass="40602">MSPNQVYTLQFISRDTPSSTYILFTSVIDIQQAKMEKLEVIAVGQVENLGSVQLSVSTHKDIVKLCQKLKYEGKQLKSLTNKLTELFQTNGKSDDFMEQLIHYFNSEDNDQIKYILNQVINQAAGNLKPDIQFFYTILDRSKLNEESQEDPLEDTSSEKVDEDLPPLEPTSFETKKPAETLEKFIPSGSRVIPMKYVLSPVSGIQINTLKPGDKIMIQLLKSDSSSQSIIESMKLETPEGQIRPLPGTVVASKNNGVENETVIQIGSDIFGKIYEEENSIKVRPYSGEKPTLIEEKRSASKSPSRGSKTSEDSGLLITILIAFGVLGIAMTAIFYFFFNKPNHENKISPNHPLYHFVLLYY</sequence>